<reference evidence="2" key="1">
    <citation type="submission" date="2017-12" db="EMBL/GenBank/DDBJ databases">
        <title>The genome sequence of Pantoea sp. 596.</title>
        <authorList>
            <person name="Gao J."/>
            <person name="Mao X."/>
            <person name="Sun J."/>
        </authorList>
    </citation>
    <scope>NUCLEOTIDE SEQUENCE [LARGE SCALE GENOMIC DNA]</scope>
    <source>
        <strain evidence="2">596</strain>
    </source>
</reference>
<gene>
    <name evidence="1" type="ORF">PZBJ_20130</name>
</gene>
<sequence>MASFQKIDISINGVSYPDAYGRHVGKPEWRESIIVIEREGGEIAHLEAIPLDSVVDVQDTGLPGTFSGEYQYIGGNYRQYIFRLSNQKI</sequence>
<keyword evidence="2" id="KW-1185">Reference proteome</keyword>
<protein>
    <submittedName>
        <fullName evidence="1">Uncharacterized protein</fullName>
    </submittedName>
</protein>
<name>A0ABX4SL02_9GAMM</name>
<evidence type="ECO:0000313" key="1">
    <source>
        <dbReference type="EMBL" id="PLR20363.1"/>
    </source>
</evidence>
<evidence type="ECO:0000313" key="2">
    <source>
        <dbReference type="Proteomes" id="UP000234296"/>
    </source>
</evidence>
<organism evidence="1 2">
    <name type="scientific">Pantoea endophytica</name>
    <dbReference type="NCBI Taxonomy" id="92488"/>
    <lineage>
        <taxon>Bacteria</taxon>
        <taxon>Pseudomonadati</taxon>
        <taxon>Pseudomonadota</taxon>
        <taxon>Gammaproteobacteria</taxon>
        <taxon>Enterobacterales</taxon>
        <taxon>Erwiniaceae</taxon>
        <taxon>Pantoea</taxon>
    </lineage>
</organism>
<proteinExistence type="predicted"/>
<dbReference type="RefSeq" id="WP_101763962.1">
    <property type="nucleotide sequence ID" value="NZ_PJRT01000032.1"/>
</dbReference>
<comment type="caution">
    <text evidence="1">The sequence shown here is derived from an EMBL/GenBank/DDBJ whole genome shotgun (WGS) entry which is preliminary data.</text>
</comment>
<dbReference type="Proteomes" id="UP000234296">
    <property type="component" value="Unassembled WGS sequence"/>
</dbReference>
<accession>A0ABX4SL02</accession>
<dbReference type="EMBL" id="PJRT01000032">
    <property type="protein sequence ID" value="PLR20363.1"/>
    <property type="molecule type" value="Genomic_DNA"/>
</dbReference>